<dbReference type="InterPro" id="IPR029063">
    <property type="entry name" value="SAM-dependent_MTases_sf"/>
</dbReference>
<proteinExistence type="predicted"/>
<evidence type="ECO:0000313" key="1">
    <source>
        <dbReference type="EnsemblPlants" id="AET3Gv21056900.1"/>
    </source>
</evidence>
<dbReference type="PANTHER" id="PTHR31009">
    <property type="entry name" value="S-ADENOSYL-L-METHIONINE:CARBOXYL METHYLTRANSFERASE FAMILY PROTEIN"/>
    <property type="match status" value="1"/>
</dbReference>
<reference evidence="2" key="1">
    <citation type="journal article" date="2014" name="Science">
        <title>Ancient hybridizations among the ancestral genomes of bread wheat.</title>
        <authorList>
            <consortium name="International Wheat Genome Sequencing Consortium,"/>
            <person name="Marcussen T."/>
            <person name="Sandve S.R."/>
            <person name="Heier L."/>
            <person name="Spannagl M."/>
            <person name="Pfeifer M."/>
            <person name="Jakobsen K.S."/>
            <person name="Wulff B.B."/>
            <person name="Steuernagel B."/>
            <person name="Mayer K.F."/>
            <person name="Olsen O.A."/>
        </authorList>
    </citation>
    <scope>NUCLEOTIDE SEQUENCE [LARGE SCALE GENOMIC DNA]</scope>
    <source>
        <strain evidence="2">cv. AL8/78</strain>
    </source>
</reference>
<dbReference type="InterPro" id="IPR005299">
    <property type="entry name" value="MeTrfase_7"/>
</dbReference>
<accession>A0A453GJS4</accession>
<organism evidence="1 2">
    <name type="scientific">Aegilops tauschii subsp. strangulata</name>
    <name type="common">Goatgrass</name>
    <dbReference type="NCBI Taxonomy" id="200361"/>
    <lineage>
        <taxon>Eukaryota</taxon>
        <taxon>Viridiplantae</taxon>
        <taxon>Streptophyta</taxon>
        <taxon>Embryophyta</taxon>
        <taxon>Tracheophyta</taxon>
        <taxon>Spermatophyta</taxon>
        <taxon>Magnoliopsida</taxon>
        <taxon>Liliopsida</taxon>
        <taxon>Poales</taxon>
        <taxon>Poaceae</taxon>
        <taxon>BOP clade</taxon>
        <taxon>Pooideae</taxon>
        <taxon>Triticodae</taxon>
        <taxon>Triticeae</taxon>
        <taxon>Triticinae</taxon>
        <taxon>Aegilops</taxon>
    </lineage>
</organism>
<dbReference type="Proteomes" id="UP000015105">
    <property type="component" value="Chromosome 3D"/>
</dbReference>
<reference evidence="1" key="4">
    <citation type="submission" date="2019-03" db="UniProtKB">
        <authorList>
            <consortium name="EnsemblPlants"/>
        </authorList>
    </citation>
    <scope>IDENTIFICATION</scope>
</reference>
<dbReference type="EnsemblPlants" id="AET3Gv21056900.1">
    <property type="protein sequence ID" value="AET3Gv21056900.1"/>
    <property type="gene ID" value="AET3Gv21056900"/>
</dbReference>
<evidence type="ECO:0000313" key="2">
    <source>
        <dbReference type="Proteomes" id="UP000015105"/>
    </source>
</evidence>
<dbReference type="Gramene" id="AET3Gv21056900.1">
    <property type="protein sequence ID" value="AET3Gv21056900.1"/>
    <property type="gene ID" value="AET3Gv21056900"/>
</dbReference>
<dbReference type="GO" id="GO:0008168">
    <property type="term" value="F:methyltransferase activity"/>
    <property type="evidence" value="ECO:0007669"/>
    <property type="project" value="InterPro"/>
</dbReference>
<dbReference type="STRING" id="200361.A0A453GJS4"/>
<reference evidence="1" key="3">
    <citation type="journal article" date="2017" name="Nature">
        <title>Genome sequence of the progenitor of the wheat D genome Aegilops tauschii.</title>
        <authorList>
            <person name="Luo M.C."/>
            <person name="Gu Y.Q."/>
            <person name="Puiu D."/>
            <person name="Wang H."/>
            <person name="Twardziok S.O."/>
            <person name="Deal K.R."/>
            <person name="Huo N."/>
            <person name="Zhu T."/>
            <person name="Wang L."/>
            <person name="Wang Y."/>
            <person name="McGuire P.E."/>
            <person name="Liu S."/>
            <person name="Long H."/>
            <person name="Ramasamy R.K."/>
            <person name="Rodriguez J.C."/>
            <person name="Van S.L."/>
            <person name="Yuan L."/>
            <person name="Wang Z."/>
            <person name="Xia Z."/>
            <person name="Xiao L."/>
            <person name="Anderson O.D."/>
            <person name="Ouyang S."/>
            <person name="Liang Y."/>
            <person name="Zimin A.V."/>
            <person name="Pertea G."/>
            <person name="Qi P."/>
            <person name="Bennetzen J.L."/>
            <person name="Dai X."/>
            <person name="Dawson M.W."/>
            <person name="Muller H.G."/>
            <person name="Kugler K."/>
            <person name="Rivarola-Duarte L."/>
            <person name="Spannagl M."/>
            <person name="Mayer K.F.X."/>
            <person name="Lu F.H."/>
            <person name="Bevan M.W."/>
            <person name="Leroy P."/>
            <person name="Li P."/>
            <person name="You F.M."/>
            <person name="Sun Q."/>
            <person name="Liu Z."/>
            <person name="Lyons E."/>
            <person name="Wicker T."/>
            <person name="Salzberg S.L."/>
            <person name="Devos K.M."/>
            <person name="Dvorak J."/>
        </authorList>
    </citation>
    <scope>NUCLEOTIDE SEQUENCE [LARGE SCALE GENOMIC DNA]</scope>
    <source>
        <strain evidence="1">cv. AL8/78</strain>
    </source>
</reference>
<dbReference type="Gene3D" id="3.40.50.150">
    <property type="entry name" value="Vaccinia Virus protein VP39"/>
    <property type="match status" value="1"/>
</dbReference>
<protein>
    <recommendedName>
        <fullName evidence="3">Jasmonate O-methyltransferase</fullName>
    </recommendedName>
</protein>
<dbReference type="SUPFAM" id="SSF53335">
    <property type="entry name" value="S-adenosyl-L-methionine-dependent methyltransferases"/>
    <property type="match status" value="1"/>
</dbReference>
<reference evidence="2" key="2">
    <citation type="journal article" date="2017" name="Nat. Plants">
        <title>The Aegilops tauschii genome reveals multiple impacts of transposons.</title>
        <authorList>
            <person name="Zhao G."/>
            <person name="Zou C."/>
            <person name="Li K."/>
            <person name="Wang K."/>
            <person name="Li T."/>
            <person name="Gao L."/>
            <person name="Zhang X."/>
            <person name="Wang H."/>
            <person name="Yang Z."/>
            <person name="Liu X."/>
            <person name="Jiang W."/>
            <person name="Mao L."/>
            <person name="Kong X."/>
            <person name="Jiao Y."/>
            <person name="Jia J."/>
        </authorList>
    </citation>
    <scope>NUCLEOTIDE SEQUENCE [LARGE SCALE GENOMIC DNA]</scope>
    <source>
        <strain evidence="2">cv. AL8/78</strain>
    </source>
</reference>
<name>A0A453GJS4_AEGTS</name>
<reference evidence="1" key="5">
    <citation type="journal article" date="2021" name="G3 (Bethesda)">
        <title>Aegilops tauschii genome assembly Aet v5.0 features greater sequence contiguity and improved annotation.</title>
        <authorList>
            <person name="Wang L."/>
            <person name="Zhu T."/>
            <person name="Rodriguez J.C."/>
            <person name="Deal K.R."/>
            <person name="Dubcovsky J."/>
            <person name="McGuire P.E."/>
            <person name="Lux T."/>
            <person name="Spannagl M."/>
            <person name="Mayer K.F.X."/>
            <person name="Baldrich P."/>
            <person name="Meyers B.C."/>
            <person name="Huo N."/>
            <person name="Gu Y.Q."/>
            <person name="Zhou H."/>
            <person name="Devos K.M."/>
            <person name="Bennetzen J.L."/>
            <person name="Unver T."/>
            <person name="Budak H."/>
            <person name="Gulick P.J."/>
            <person name="Galiba G."/>
            <person name="Kalapos B."/>
            <person name="Nelson D.R."/>
            <person name="Li P."/>
            <person name="You F.M."/>
            <person name="Luo M.C."/>
            <person name="Dvorak J."/>
        </authorList>
    </citation>
    <scope>NUCLEOTIDE SEQUENCE [LARGE SCALE GENOMIC DNA]</scope>
    <source>
        <strain evidence="1">cv. AL8/78</strain>
    </source>
</reference>
<evidence type="ECO:0008006" key="3">
    <source>
        <dbReference type="Google" id="ProtNLM"/>
    </source>
</evidence>
<keyword evidence="2" id="KW-1185">Reference proteome</keyword>
<sequence>MAIADLGCSSGPSAIALVSVTLEATHNHFLQLQQPPPEVSLLLNDLPFNDFNAAVKNLVALRQIEKHVAATGVVPGSFYERLLPSGSVLFFLLIQQPTLALKGMNLTPLQ</sequence>
<dbReference type="Pfam" id="PF03492">
    <property type="entry name" value="Methyltransf_7"/>
    <property type="match status" value="1"/>
</dbReference>
<dbReference type="AlphaFoldDB" id="A0A453GJS4"/>